<gene>
    <name evidence="4" type="ORF">HMPREF1171_01159</name>
</gene>
<dbReference type="Pfam" id="PF00583">
    <property type="entry name" value="Acetyltransf_1"/>
    <property type="match status" value="1"/>
</dbReference>
<dbReference type="GO" id="GO:0016747">
    <property type="term" value="F:acyltransferase activity, transferring groups other than amino-acyl groups"/>
    <property type="evidence" value="ECO:0007669"/>
    <property type="project" value="InterPro"/>
</dbReference>
<keyword evidence="2" id="KW-0012">Acyltransferase</keyword>
<evidence type="ECO:0000313" key="4">
    <source>
        <dbReference type="EMBL" id="EKB28627.1"/>
    </source>
</evidence>
<dbReference type="HOGENOM" id="CLU_013985_22_2_6"/>
<dbReference type="InterPro" id="IPR016181">
    <property type="entry name" value="Acyl_CoA_acyltransferase"/>
</dbReference>
<dbReference type="EMBL" id="AGWR01000013">
    <property type="protein sequence ID" value="EKB28627.1"/>
    <property type="molecule type" value="Genomic_DNA"/>
</dbReference>
<dbReference type="AlphaFoldDB" id="K1JL35"/>
<dbReference type="CDD" id="cd04301">
    <property type="entry name" value="NAT_SF"/>
    <property type="match status" value="1"/>
</dbReference>
<protein>
    <recommendedName>
        <fullName evidence="3">N-acetyltransferase domain-containing protein</fullName>
    </recommendedName>
</protein>
<comment type="caution">
    <text evidence="4">The sequence shown here is derived from an EMBL/GenBank/DDBJ whole genome shotgun (WGS) entry which is preliminary data.</text>
</comment>
<name>K1JL35_9GAMM</name>
<evidence type="ECO:0000313" key="5">
    <source>
        <dbReference type="Proteomes" id="UP000005149"/>
    </source>
</evidence>
<dbReference type="PATRIC" id="fig|1073377.4.peg.1185"/>
<evidence type="ECO:0000256" key="2">
    <source>
        <dbReference type="ARBA" id="ARBA00023315"/>
    </source>
</evidence>
<evidence type="ECO:0000256" key="1">
    <source>
        <dbReference type="ARBA" id="ARBA00022679"/>
    </source>
</evidence>
<dbReference type="Gene3D" id="3.40.630.30">
    <property type="match status" value="1"/>
</dbReference>
<dbReference type="PANTHER" id="PTHR43877">
    <property type="entry name" value="AMINOALKYLPHOSPHONATE N-ACETYLTRANSFERASE-RELATED-RELATED"/>
    <property type="match status" value="1"/>
</dbReference>
<proteinExistence type="predicted"/>
<keyword evidence="1" id="KW-0808">Transferase</keyword>
<evidence type="ECO:0000259" key="3">
    <source>
        <dbReference type="PROSITE" id="PS51186"/>
    </source>
</evidence>
<feature type="domain" description="N-acetyltransferase" evidence="3">
    <location>
        <begin position="11"/>
        <end position="147"/>
    </location>
</feature>
<dbReference type="InterPro" id="IPR000182">
    <property type="entry name" value="GNAT_dom"/>
</dbReference>
<dbReference type="Proteomes" id="UP000005149">
    <property type="component" value="Unassembled WGS sequence"/>
</dbReference>
<accession>K1JL35</accession>
<reference evidence="4 5" key="1">
    <citation type="submission" date="2012-06" db="EMBL/GenBank/DDBJ databases">
        <title>The Genome Sequence of Aeromonas hydrophila SSU.</title>
        <authorList>
            <consortium name="The Broad Institute Genome Sequencing Platform"/>
            <person name="Earl A."/>
            <person name="Ward D."/>
            <person name="Feldgarden M."/>
            <person name="Gevers D."/>
            <person name="Chopra A."/>
            <person name="Walker B."/>
            <person name="Young S.K."/>
            <person name="Zeng Q."/>
            <person name="Gargeya S."/>
            <person name="Fitzgerald M."/>
            <person name="Haas B."/>
            <person name="Abouelleil A."/>
            <person name="Alvarado L."/>
            <person name="Arachchi H.M."/>
            <person name="Berlin A.M."/>
            <person name="Chapman S.B."/>
            <person name="Goldberg J."/>
            <person name="Griggs A."/>
            <person name="Gujja S."/>
            <person name="Hansen M."/>
            <person name="Howarth C."/>
            <person name="Imamovic A."/>
            <person name="Larimer J."/>
            <person name="McCowan C."/>
            <person name="Montmayeur A."/>
            <person name="Murphy C."/>
            <person name="Neiman D."/>
            <person name="Pearson M."/>
            <person name="Priest M."/>
            <person name="Roberts A."/>
            <person name="Saif S."/>
            <person name="Shea T."/>
            <person name="Sisk P."/>
            <person name="Sykes S."/>
            <person name="Wortman J."/>
            <person name="Nusbaum C."/>
            <person name="Birren B."/>
        </authorList>
    </citation>
    <scope>NUCLEOTIDE SEQUENCE [LARGE SCALE GENOMIC DNA]</scope>
    <source>
        <strain evidence="4 5">SSU</strain>
    </source>
</reference>
<dbReference type="SUPFAM" id="SSF55729">
    <property type="entry name" value="Acyl-CoA N-acyltransferases (Nat)"/>
    <property type="match status" value="1"/>
</dbReference>
<dbReference type="RefSeq" id="WP_005300534.1">
    <property type="nucleotide sequence ID" value="NZ_JDWD01000065.1"/>
</dbReference>
<dbReference type="InterPro" id="IPR050832">
    <property type="entry name" value="Bact_Acetyltransf"/>
</dbReference>
<keyword evidence="5" id="KW-1185">Reference proteome</keyword>
<sequence length="156" mass="17802">MEITLAGSPPSESEQRFAAVKEGIFPYVEAVFGWDDEMQRARLTSEYEPHWFSWILVEGERVGLLCCKPYEDALHVHLLIIFPRHQGRQLGSAVMARLHREAASEGRHRVTLSSFTANQGAMRFYRRLGYQVVAEEPVFVSLSRPVTREESWGAHG</sequence>
<dbReference type="PROSITE" id="PS51186">
    <property type="entry name" value="GNAT"/>
    <property type="match status" value="1"/>
</dbReference>
<organism evidence="4 5">
    <name type="scientific">Aeromonas dhakensis</name>
    <dbReference type="NCBI Taxonomy" id="196024"/>
    <lineage>
        <taxon>Bacteria</taxon>
        <taxon>Pseudomonadati</taxon>
        <taxon>Pseudomonadota</taxon>
        <taxon>Gammaproteobacteria</taxon>
        <taxon>Aeromonadales</taxon>
        <taxon>Aeromonadaceae</taxon>
        <taxon>Aeromonas</taxon>
    </lineage>
</organism>